<dbReference type="RefSeq" id="WP_184250522.1">
    <property type="nucleotide sequence ID" value="NZ_BAAACU010000014.1"/>
</dbReference>
<evidence type="ECO:0000313" key="3">
    <source>
        <dbReference type="Proteomes" id="UP000572212"/>
    </source>
</evidence>
<accession>A0A841RT59</accession>
<feature type="region of interest" description="Disordered" evidence="1">
    <location>
        <begin position="403"/>
        <end position="423"/>
    </location>
</feature>
<dbReference type="InterPro" id="IPR050490">
    <property type="entry name" value="Bact_solute-bd_prot1"/>
</dbReference>
<dbReference type="Gene3D" id="3.40.190.10">
    <property type="entry name" value="Periplasmic binding protein-like II"/>
    <property type="match status" value="1"/>
</dbReference>
<sequence>MKKLILGISLVVLFVAGCSNDSTDGGKDSSKKENVDVTIWATNINVPVLEKAAELYKEDHPEFNLNVEEMNNDDIRSKMTAGLQSAGQGLPDGALLVDDGITGYVTNFSDTFANITELGFDEHEDQFPQYKMDSVSYEGDMYAIPFDAGPVGVFYRADLFEEAGVNAEDIKTWNDYFEAGEKIKEVTGANMLSFDSNDSTVYTILMSQQGKGYFEQDGTSNMDSEVSIETASVFSEMAERDIIFRAPGWNAWVASLVDSQTATAITGAWLIGTLEQQVPDQSGNWAVMPLPSFEGSDSRSANQGGSSFSIFESSDNKEELYDFLVFFATSTEVQELAMEGGLFPSYLPVYESDLFAEPVEYFNNEPVWEFFAEEMTKIPSVFYTEHDSLGRDEAVKVQAEVLEGTDPEQSVSDANGRIENRIN</sequence>
<protein>
    <submittedName>
        <fullName evidence="2">Lactose/L-arabinose transport system substrate-binding protein</fullName>
    </submittedName>
</protein>
<dbReference type="SUPFAM" id="SSF53850">
    <property type="entry name" value="Periplasmic binding protein-like II"/>
    <property type="match status" value="1"/>
</dbReference>
<evidence type="ECO:0000313" key="2">
    <source>
        <dbReference type="EMBL" id="MBB6514114.1"/>
    </source>
</evidence>
<reference evidence="2 3" key="1">
    <citation type="submission" date="2020-08" db="EMBL/GenBank/DDBJ databases">
        <title>Genomic Encyclopedia of Type Strains, Phase IV (KMG-IV): sequencing the most valuable type-strain genomes for metagenomic binning, comparative biology and taxonomic classification.</title>
        <authorList>
            <person name="Goeker M."/>
        </authorList>
    </citation>
    <scope>NUCLEOTIDE SEQUENCE [LARGE SCALE GENOMIC DNA]</scope>
    <source>
        <strain evidence="2 3">DSM 11805</strain>
    </source>
</reference>
<evidence type="ECO:0000256" key="1">
    <source>
        <dbReference type="SAM" id="MobiDB-lite"/>
    </source>
</evidence>
<proteinExistence type="predicted"/>
<dbReference type="InterPro" id="IPR006059">
    <property type="entry name" value="SBP"/>
</dbReference>
<dbReference type="PANTHER" id="PTHR43649:SF32">
    <property type="entry name" value="SUGAR BINDING SECRETED PROTEIN"/>
    <property type="match status" value="1"/>
</dbReference>
<comment type="caution">
    <text evidence="2">The sequence shown here is derived from an EMBL/GenBank/DDBJ whole genome shotgun (WGS) entry which is preliminary data.</text>
</comment>
<organism evidence="2 3">
    <name type="scientific">Gracilibacillus halotolerans</name>
    <dbReference type="NCBI Taxonomy" id="74386"/>
    <lineage>
        <taxon>Bacteria</taxon>
        <taxon>Bacillati</taxon>
        <taxon>Bacillota</taxon>
        <taxon>Bacilli</taxon>
        <taxon>Bacillales</taxon>
        <taxon>Bacillaceae</taxon>
        <taxon>Gracilibacillus</taxon>
    </lineage>
</organism>
<dbReference type="PANTHER" id="PTHR43649">
    <property type="entry name" value="ARABINOSE-BINDING PROTEIN-RELATED"/>
    <property type="match status" value="1"/>
</dbReference>
<gene>
    <name evidence="2" type="ORF">GGQ92_002935</name>
</gene>
<dbReference type="PROSITE" id="PS51257">
    <property type="entry name" value="PROKAR_LIPOPROTEIN"/>
    <property type="match status" value="1"/>
</dbReference>
<dbReference type="AlphaFoldDB" id="A0A841RT59"/>
<name>A0A841RT59_9BACI</name>
<keyword evidence="3" id="KW-1185">Reference proteome</keyword>
<dbReference type="EMBL" id="JACHON010000023">
    <property type="protein sequence ID" value="MBB6514114.1"/>
    <property type="molecule type" value="Genomic_DNA"/>
</dbReference>
<dbReference type="Pfam" id="PF13416">
    <property type="entry name" value="SBP_bac_8"/>
    <property type="match status" value="1"/>
</dbReference>
<dbReference type="Proteomes" id="UP000572212">
    <property type="component" value="Unassembled WGS sequence"/>
</dbReference>